<dbReference type="PANTHER" id="PTHR30349:SF64">
    <property type="entry name" value="PROPHAGE INTEGRASE INTD-RELATED"/>
    <property type="match status" value="1"/>
</dbReference>
<evidence type="ECO:0000256" key="1">
    <source>
        <dbReference type="ARBA" id="ARBA00008857"/>
    </source>
</evidence>
<dbReference type="OMA" id="MRYAKIH"/>
<dbReference type="CDD" id="cd01185">
    <property type="entry name" value="INTN1_C_like"/>
    <property type="match status" value="1"/>
</dbReference>
<evidence type="ECO:0000313" key="10">
    <source>
        <dbReference type="Proteomes" id="UP000460666"/>
    </source>
</evidence>
<evidence type="ECO:0000313" key="8">
    <source>
        <dbReference type="Proteomes" id="UP000093197"/>
    </source>
</evidence>
<evidence type="ECO:0000256" key="3">
    <source>
        <dbReference type="ARBA" id="ARBA00023172"/>
    </source>
</evidence>
<dbReference type="EMBL" id="VWAQ01000005">
    <property type="protein sequence ID" value="KAA5208490.1"/>
    <property type="molecule type" value="Genomic_DNA"/>
</dbReference>
<reference evidence="7 8" key="2">
    <citation type="journal article" date="2016" name="PLoS ONE">
        <title>Genomic Diversity of Enterotoxigenic Strains of Bacteroides fragilis.</title>
        <authorList>
            <person name="Pierce J.V."/>
            <person name="Bernstein H.D."/>
        </authorList>
    </citation>
    <scope>NUCLEOTIDE SEQUENCE [LARGE SCALE GENOMIC DNA]</scope>
    <source>
        <strain evidence="7 8">20793-3</strain>
    </source>
</reference>
<dbReference type="InterPro" id="IPR011010">
    <property type="entry name" value="DNA_brk_join_enz"/>
</dbReference>
<dbReference type="Proteomes" id="UP000429838">
    <property type="component" value="Unassembled WGS sequence"/>
</dbReference>
<dbReference type="PANTHER" id="PTHR30349">
    <property type="entry name" value="PHAGE INTEGRASE-RELATED"/>
    <property type="match status" value="1"/>
</dbReference>
<dbReference type="Gene3D" id="1.10.150.130">
    <property type="match status" value="1"/>
</dbReference>
<dbReference type="Proteomes" id="UP000460666">
    <property type="component" value="Unassembled WGS sequence"/>
</dbReference>
<gene>
    <name evidence="7" type="ORF">AC094_17330</name>
    <name evidence="6" type="ORF">F2Z25_07310</name>
    <name evidence="5" type="ORF">F2Z89_13400</name>
</gene>
<feature type="domain" description="Tyr recombinase" evidence="4">
    <location>
        <begin position="229"/>
        <end position="400"/>
    </location>
</feature>
<evidence type="ECO:0000259" key="4">
    <source>
        <dbReference type="PROSITE" id="PS51898"/>
    </source>
</evidence>
<reference evidence="9 10" key="3">
    <citation type="journal article" date="2019" name="Nat. Med.">
        <title>A library of human gut bacterial isolates paired with longitudinal multiomics data enables mechanistic microbiome research.</title>
        <authorList>
            <person name="Poyet M."/>
            <person name="Groussin M."/>
            <person name="Gibbons S.M."/>
            <person name="Avila-Pacheco J."/>
            <person name="Jiang X."/>
            <person name="Kearney S.M."/>
            <person name="Perrotta A.R."/>
            <person name="Berdy B."/>
            <person name="Zhao S."/>
            <person name="Lieberman T.D."/>
            <person name="Swanson P.K."/>
            <person name="Smith M."/>
            <person name="Roesemann S."/>
            <person name="Alexander J.E."/>
            <person name="Rich S.A."/>
            <person name="Livny J."/>
            <person name="Vlamakis H."/>
            <person name="Clish C."/>
            <person name="Bullock K."/>
            <person name="Deik A."/>
            <person name="Scott J."/>
            <person name="Pierce K.A."/>
            <person name="Xavier R.J."/>
            <person name="Alm E.J."/>
        </authorList>
    </citation>
    <scope>NUCLEOTIDE SEQUENCE [LARGE SCALE GENOMIC DNA]</scope>
    <source>
        <strain evidence="6 9">BIOML-A1</strain>
        <strain evidence="5 10">BIOML-A46</strain>
    </source>
</reference>
<keyword evidence="2" id="KW-0238">DNA-binding</keyword>
<dbReference type="InterPro" id="IPR035386">
    <property type="entry name" value="Arm-DNA-bind_5"/>
</dbReference>
<sequence>MDFCYLFVTYNRIMSIFITKNIQTNNMKKEVRIKEPVRIRTKRLSNGCESIYLDIYMDGRRRYEFLKLYIIPEHTRTDKDLNQSTMKLASAVKAQRIIELQNGVYGFNHQQEKKDIMLIDYIKYLADKDIEKTSRKVSMYTLIYHLQHYDKMGIRLRQVDKKYILGFVEYLKTATQKHCKSVKNISANTQVHYYKVFHHCLNSAVIDEIITSNPMDKIKNEEKPKRRRTERAFLTIDELKILSQTDFHNATLKKAFLFSCFCGLRHSDIVALTWGNLKKGKVGKMELHMTQQKTQEILSLPLSKEALKQLPVRGKVPDTEKVFKGLISLGRTNEILPKWAAKAGIQKHITFHSARHTHATMMITLGADLYTVSKLLGHTNIQTTQIYAKIVDESKEKAIDLIPDIT</sequence>
<dbReference type="InterPro" id="IPR013762">
    <property type="entry name" value="Integrase-like_cat_sf"/>
</dbReference>
<dbReference type="EMBL" id="VWCJ01000008">
    <property type="protein sequence ID" value="KAA4996436.1"/>
    <property type="molecule type" value="Genomic_DNA"/>
</dbReference>
<evidence type="ECO:0000313" key="6">
    <source>
        <dbReference type="EMBL" id="KAA5208490.1"/>
    </source>
</evidence>
<evidence type="ECO:0000313" key="5">
    <source>
        <dbReference type="EMBL" id="KAA4996436.1"/>
    </source>
</evidence>
<dbReference type="InterPro" id="IPR002104">
    <property type="entry name" value="Integrase_catalytic"/>
</dbReference>
<accession>A0A5C6HEK7</accession>
<dbReference type="SUPFAM" id="SSF56349">
    <property type="entry name" value="DNA breaking-rejoining enzymes"/>
    <property type="match status" value="1"/>
</dbReference>
<dbReference type="GO" id="GO:0015074">
    <property type="term" value="P:DNA integration"/>
    <property type="evidence" value="ECO:0007669"/>
    <property type="project" value="InterPro"/>
</dbReference>
<reference evidence="7" key="1">
    <citation type="submission" date="2015-08" db="EMBL/GenBank/DDBJ databases">
        <authorList>
            <person name="Pierce J."/>
            <person name="Bernstein H."/>
        </authorList>
    </citation>
    <scope>NUCLEOTIDE SEQUENCE</scope>
    <source>
        <strain evidence="7">20793-3</strain>
    </source>
</reference>
<dbReference type="Pfam" id="PF13102">
    <property type="entry name" value="Phage_int_SAM_5"/>
    <property type="match status" value="1"/>
</dbReference>
<comment type="caution">
    <text evidence="5">The sequence shown here is derived from an EMBL/GenBank/DDBJ whole genome shotgun (WGS) entry which is preliminary data.</text>
</comment>
<evidence type="ECO:0000313" key="9">
    <source>
        <dbReference type="Proteomes" id="UP000429838"/>
    </source>
</evidence>
<dbReference type="GO" id="GO:0003677">
    <property type="term" value="F:DNA binding"/>
    <property type="evidence" value="ECO:0007669"/>
    <property type="project" value="UniProtKB-KW"/>
</dbReference>
<dbReference type="Gene3D" id="1.10.443.10">
    <property type="entry name" value="Intergrase catalytic core"/>
    <property type="match status" value="1"/>
</dbReference>
<name>A0A5C6HEK7_BACFG</name>
<evidence type="ECO:0000256" key="2">
    <source>
        <dbReference type="ARBA" id="ARBA00023125"/>
    </source>
</evidence>
<dbReference type="EMBL" id="LIDT01000019">
    <property type="protein sequence ID" value="OCR32550.1"/>
    <property type="molecule type" value="Genomic_DNA"/>
</dbReference>
<dbReference type="Pfam" id="PF17293">
    <property type="entry name" value="Arm-DNA-bind_5"/>
    <property type="match status" value="1"/>
</dbReference>
<dbReference type="Pfam" id="PF00589">
    <property type="entry name" value="Phage_integrase"/>
    <property type="match status" value="1"/>
</dbReference>
<keyword evidence="3" id="KW-0233">DNA recombination</keyword>
<dbReference type="InterPro" id="IPR025269">
    <property type="entry name" value="SAM-like_dom"/>
</dbReference>
<evidence type="ECO:0000313" key="7">
    <source>
        <dbReference type="EMBL" id="OCR32550.1"/>
    </source>
</evidence>
<comment type="similarity">
    <text evidence="1">Belongs to the 'phage' integrase family.</text>
</comment>
<dbReference type="InterPro" id="IPR050090">
    <property type="entry name" value="Tyrosine_recombinase_XerCD"/>
</dbReference>
<dbReference type="GO" id="GO:0006310">
    <property type="term" value="P:DNA recombination"/>
    <property type="evidence" value="ECO:0007669"/>
    <property type="project" value="UniProtKB-KW"/>
</dbReference>
<dbReference type="Proteomes" id="UP000093197">
    <property type="component" value="Unassembled WGS sequence"/>
</dbReference>
<protein>
    <submittedName>
        <fullName evidence="5">Site-specific integrase</fullName>
    </submittedName>
    <submittedName>
        <fullName evidence="7">Tyrosine recombinase</fullName>
    </submittedName>
</protein>
<dbReference type="AlphaFoldDB" id="A0A5C6HEK7"/>
<proteinExistence type="inferred from homology"/>
<organism evidence="5 10">
    <name type="scientific">Bacteroides fragilis</name>
    <dbReference type="NCBI Taxonomy" id="817"/>
    <lineage>
        <taxon>Bacteria</taxon>
        <taxon>Pseudomonadati</taxon>
        <taxon>Bacteroidota</taxon>
        <taxon>Bacteroidia</taxon>
        <taxon>Bacteroidales</taxon>
        <taxon>Bacteroidaceae</taxon>
        <taxon>Bacteroides</taxon>
    </lineage>
</organism>
<dbReference type="InterPro" id="IPR010998">
    <property type="entry name" value="Integrase_recombinase_N"/>
</dbReference>
<dbReference type="PROSITE" id="PS51898">
    <property type="entry name" value="TYR_RECOMBINASE"/>
    <property type="match status" value="1"/>
</dbReference>